<gene>
    <name evidence="2" type="ORF">LARV_02760</name>
</gene>
<dbReference type="SFLD" id="SFLDG01017">
    <property type="entry name" value="Polyprenyl_Transferase_Like"/>
    <property type="match status" value="1"/>
</dbReference>
<keyword evidence="3" id="KW-1185">Reference proteome</keyword>
<reference evidence="2" key="1">
    <citation type="submission" date="2015-07" db="EMBL/GenBank/DDBJ databases">
        <title>Draft Genome Sequences of Anaerolinea thermolimosa IMO-1, Bellilinea caldifistulae GOMI-1, Leptolinea tardivitalis YMTK-2, Levilinea saccharolytica KIBI-1,Longilinea arvoryzae KOME-1, Previously Described as Members of the Anaerolineaceae (Chloroflexi).</title>
        <authorList>
            <person name="Sekiguchi Y."/>
            <person name="Ohashi A."/>
            <person name="Matsuura N."/>
            <person name="Tourlousse M.D."/>
        </authorList>
    </citation>
    <scope>NUCLEOTIDE SEQUENCE [LARGE SCALE GENOMIC DNA]</scope>
    <source>
        <strain evidence="2">KOME-1</strain>
    </source>
</reference>
<dbReference type="SFLD" id="SFLDS00005">
    <property type="entry name" value="Isoprenoid_Synthase_Type_I"/>
    <property type="match status" value="1"/>
</dbReference>
<dbReference type="SUPFAM" id="SSF48576">
    <property type="entry name" value="Terpenoid synthases"/>
    <property type="match status" value="1"/>
</dbReference>
<dbReference type="EMBL" id="DF967972">
    <property type="protein sequence ID" value="GAP14980.1"/>
    <property type="molecule type" value="Genomic_DNA"/>
</dbReference>
<evidence type="ECO:0000256" key="1">
    <source>
        <dbReference type="RuleBase" id="RU004466"/>
    </source>
</evidence>
<sequence>MAYKQFSAQFLPAVETALHSLLEQHFQQDRYADLRYMMAYHLGWEGEGSGARAQGKRIRPQITLLCCAAAGGDWHNAIPAATAVELIHNFSLIHDDIEDRSELRHGRKTVWAKWGEAQAINTGDAMLTLAHLALIDLDRSLPAVKTLAAAELLQTTCLDLTRGQFLDISFETKRSIPVEDYWPMVGGKTAALLAGCAKLGSLVGGADEDRQDAFYRFGYSLGLAFQAQDDALGIWGDAALLGKSIESDLVSGKKTLPVVFALVKNNAFAQRWLAGPITIEEVPQLAEELRDEGAKEFTLAQADRLTTEALEALHEAVSEPTAGQALEELALDLLKRNR</sequence>
<dbReference type="Gene3D" id="1.10.600.10">
    <property type="entry name" value="Farnesyl Diphosphate Synthase"/>
    <property type="match status" value="1"/>
</dbReference>
<dbReference type="STRING" id="360412.LARV_02760"/>
<dbReference type="Proteomes" id="UP000055060">
    <property type="component" value="Unassembled WGS sequence"/>
</dbReference>
<evidence type="ECO:0000313" key="3">
    <source>
        <dbReference type="Proteomes" id="UP000055060"/>
    </source>
</evidence>
<dbReference type="GO" id="GO:0004659">
    <property type="term" value="F:prenyltransferase activity"/>
    <property type="evidence" value="ECO:0007669"/>
    <property type="project" value="InterPro"/>
</dbReference>
<protein>
    <submittedName>
        <fullName evidence="2">Geranylgeranyl pyrophosphate synthase</fullName>
    </submittedName>
</protein>
<dbReference type="Pfam" id="PF00348">
    <property type="entry name" value="polyprenyl_synt"/>
    <property type="match status" value="1"/>
</dbReference>
<organism evidence="2">
    <name type="scientific">Longilinea arvoryzae</name>
    <dbReference type="NCBI Taxonomy" id="360412"/>
    <lineage>
        <taxon>Bacteria</taxon>
        <taxon>Bacillati</taxon>
        <taxon>Chloroflexota</taxon>
        <taxon>Anaerolineae</taxon>
        <taxon>Anaerolineales</taxon>
        <taxon>Anaerolineaceae</taxon>
        <taxon>Longilinea</taxon>
    </lineage>
</organism>
<dbReference type="PANTHER" id="PTHR12001">
    <property type="entry name" value="GERANYLGERANYL PYROPHOSPHATE SYNTHASE"/>
    <property type="match status" value="1"/>
</dbReference>
<comment type="similarity">
    <text evidence="1">Belongs to the FPP/GGPP synthase family.</text>
</comment>
<dbReference type="InterPro" id="IPR008949">
    <property type="entry name" value="Isoprenoid_synthase_dom_sf"/>
</dbReference>
<dbReference type="GO" id="GO:0008299">
    <property type="term" value="P:isoprenoid biosynthetic process"/>
    <property type="evidence" value="ECO:0007669"/>
    <property type="project" value="InterPro"/>
</dbReference>
<dbReference type="AlphaFoldDB" id="A0A0S7BIP6"/>
<dbReference type="InterPro" id="IPR000092">
    <property type="entry name" value="Polyprenyl_synt"/>
</dbReference>
<proteinExistence type="inferred from homology"/>
<keyword evidence="1" id="KW-0808">Transferase</keyword>
<name>A0A0S7BIP6_9CHLR</name>
<dbReference type="PANTHER" id="PTHR12001:SF86">
    <property type="entry name" value="GERANYLGERANYL DIPHOSPHATE SYNTHASE"/>
    <property type="match status" value="1"/>
</dbReference>
<evidence type="ECO:0000313" key="2">
    <source>
        <dbReference type="EMBL" id="GAP14980.1"/>
    </source>
</evidence>
<dbReference type="CDD" id="cd00685">
    <property type="entry name" value="Trans_IPPS_HT"/>
    <property type="match status" value="1"/>
</dbReference>
<accession>A0A0S7BIP6</accession>
<dbReference type="RefSeq" id="WP_075074190.1">
    <property type="nucleotide sequence ID" value="NZ_DF967972.1"/>
</dbReference>